<dbReference type="PANTHER" id="PTHR11538">
    <property type="entry name" value="PHENYLALANYL-TRNA SYNTHETASE"/>
    <property type="match status" value="1"/>
</dbReference>
<evidence type="ECO:0000256" key="10">
    <source>
        <dbReference type="ARBA" id="ARBA00023146"/>
    </source>
</evidence>
<evidence type="ECO:0000256" key="8">
    <source>
        <dbReference type="ARBA" id="ARBA00022946"/>
    </source>
</evidence>
<keyword evidence="8" id="KW-0809">Transit peptide</keyword>
<evidence type="ECO:0000256" key="13">
    <source>
        <dbReference type="ARBA" id="ARBA00057761"/>
    </source>
</evidence>
<keyword evidence="5" id="KW-0547">Nucleotide-binding</keyword>
<evidence type="ECO:0000256" key="7">
    <source>
        <dbReference type="ARBA" id="ARBA00022917"/>
    </source>
</evidence>
<evidence type="ECO:0000256" key="12">
    <source>
        <dbReference type="ARBA" id="ARBA00049255"/>
    </source>
</evidence>
<name>A0AAV9JSQ8_9PEZI</name>
<organism evidence="18 19">
    <name type="scientific">Oleoguttula mirabilis</name>
    <dbReference type="NCBI Taxonomy" id="1507867"/>
    <lineage>
        <taxon>Eukaryota</taxon>
        <taxon>Fungi</taxon>
        <taxon>Dikarya</taxon>
        <taxon>Ascomycota</taxon>
        <taxon>Pezizomycotina</taxon>
        <taxon>Dothideomycetes</taxon>
        <taxon>Dothideomycetidae</taxon>
        <taxon>Mycosphaerellales</taxon>
        <taxon>Teratosphaeriaceae</taxon>
        <taxon>Oleoguttula</taxon>
    </lineage>
</organism>
<evidence type="ECO:0000313" key="19">
    <source>
        <dbReference type="Proteomes" id="UP001324427"/>
    </source>
</evidence>
<feature type="region of interest" description="Disordered" evidence="15">
    <location>
        <begin position="352"/>
        <end position="374"/>
    </location>
</feature>
<evidence type="ECO:0000256" key="6">
    <source>
        <dbReference type="ARBA" id="ARBA00022840"/>
    </source>
</evidence>
<dbReference type="PROSITE" id="PS51447">
    <property type="entry name" value="FDX_ACB"/>
    <property type="match status" value="1"/>
</dbReference>
<dbReference type="InterPro" id="IPR006195">
    <property type="entry name" value="aa-tRNA-synth_II"/>
</dbReference>
<feature type="domain" description="Aminoacyl-transfer RNA synthetases class-II family profile" evidence="16">
    <location>
        <begin position="114"/>
        <end position="321"/>
    </location>
</feature>
<dbReference type="InterPro" id="IPR004530">
    <property type="entry name" value="Phe-tRNA-synth_IIc_mito"/>
</dbReference>
<comment type="similarity">
    <text evidence="2">Belongs to the class-II aminoacyl-tRNA synthetase family.</text>
</comment>
<keyword evidence="7" id="KW-0648">Protein biosynthesis</keyword>
<dbReference type="PROSITE" id="PS50862">
    <property type="entry name" value="AA_TRNA_LIGASE_II"/>
    <property type="match status" value="1"/>
</dbReference>
<dbReference type="Pfam" id="PF01409">
    <property type="entry name" value="tRNA-synt_2d"/>
    <property type="match status" value="2"/>
</dbReference>
<feature type="domain" description="FDX-ACB" evidence="17">
    <location>
        <begin position="329"/>
        <end position="454"/>
    </location>
</feature>
<evidence type="ECO:0000256" key="2">
    <source>
        <dbReference type="ARBA" id="ARBA00008226"/>
    </source>
</evidence>
<evidence type="ECO:0000313" key="18">
    <source>
        <dbReference type="EMBL" id="KAK4548033.1"/>
    </source>
</evidence>
<evidence type="ECO:0000256" key="15">
    <source>
        <dbReference type="SAM" id="MobiDB-lite"/>
    </source>
</evidence>
<keyword evidence="4" id="KW-0436">Ligase</keyword>
<sequence>MLPEKYPTDSWTNVPPTILAQYGRRLHVQPNHPLSITRKLIESRFPGFRNHNDLPGIVTVHQNFDSLGFTADHPGRSRNDTYYINKDTLLRTHTSAHEVDVFKANTSNGYTISADVYRRDAVDRSHYPIFHQMEGALTWDRSDFKTRQACVDQITTDFEKLPKHDLVVEDPNPSFHAERNPLQEKHHTPEEAEIIGAHLKRSLEDMVVTIFTEADKALAAAGQGSQAEQEPLKVRWVEAFFPHTSPSWELEVWWRGDWLEVLGCGVIDQPLLVRADVPDRIGWAFGIGLERIAMLLFGIPDIRLFWSKDARFLSQFDEGKPIRRFQAFSKHPAAPRDVSFWLPKSNAPVVANTPAAASSAPSPAGGQQTEPSLDGAAPVFHENDLMEIARNTAGDDVEDVKLIDDFVHPKTGRRSLCYRITYRSLEKTLTTEEANALHERISQELVSDFGVQLR</sequence>
<evidence type="ECO:0000256" key="14">
    <source>
        <dbReference type="ARBA" id="ARBA00073229"/>
    </source>
</evidence>
<feature type="compositionally biased region" description="Low complexity" evidence="15">
    <location>
        <begin position="352"/>
        <end position="364"/>
    </location>
</feature>
<dbReference type="InterPro" id="IPR002319">
    <property type="entry name" value="Phenylalanyl-tRNA_Synthase"/>
</dbReference>
<dbReference type="PANTHER" id="PTHR11538:SF41">
    <property type="entry name" value="PHENYLALANINE--TRNA LIGASE, MITOCHONDRIAL"/>
    <property type="match status" value="1"/>
</dbReference>
<dbReference type="AlphaFoldDB" id="A0AAV9JSQ8"/>
<dbReference type="EC" id="6.1.1.20" evidence="3"/>
<dbReference type="SUPFAM" id="SSF55681">
    <property type="entry name" value="Class II aaRS and biotin synthetases"/>
    <property type="match status" value="1"/>
</dbReference>
<dbReference type="EMBL" id="JAVFHQ010000009">
    <property type="protein sequence ID" value="KAK4548033.1"/>
    <property type="molecule type" value="Genomic_DNA"/>
</dbReference>
<gene>
    <name evidence="18" type="ORF">LTR36_010753</name>
</gene>
<dbReference type="InterPro" id="IPR005121">
    <property type="entry name" value="Fdx_antiC-bd"/>
</dbReference>
<dbReference type="InterPro" id="IPR036690">
    <property type="entry name" value="Fdx_antiC-bd_sf"/>
</dbReference>
<evidence type="ECO:0000256" key="3">
    <source>
        <dbReference type="ARBA" id="ARBA00012814"/>
    </source>
</evidence>
<comment type="caution">
    <text evidence="18">The sequence shown here is derived from an EMBL/GenBank/DDBJ whole genome shotgun (WGS) entry which is preliminary data.</text>
</comment>
<comment type="subcellular location">
    <subcellularLocation>
        <location evidence="1">Mitochondrion matrix</location>
    </subcellularLocation>
</comment>
<comment type="catalytic activity">
    <reaction evidence="12">
        <text>tRNA(Phe) + L-phenylalanine + ATP = L-phenylalanyl-tRNA(Phe) + AMP + diphosphate + H(+)</text>
        <dbReference type="Rhea" id="RHEA:19413"/>
        <dbReference type="Rhea" id="RHEA-COMP:9668"/>
        <dbReference type="Rhea" id="RHEA-COMP:9699"/>
        <dbReference type="ChEBI" id="CHEBI:15378"/>
        <dbReference type="ChEBI" id="CHEBI:30616"/>
        <dbReference type="ChEBI" id="CHEBI:33019"/>
        <dbReference type="ChEBI" id="CHEBI:58095"/>
        <dbReference type="ChEBI" id="CHEBI:78442"/>
        <dbReference type="ChEBI" id="CHEBI:78531"/>
        <dbReference type="ChEBI" id="CHEBI:456215"/>
        <dbReference type="EC" id="6.1.1.20"/>
    </reaction>
</comment>
<evidence type="ECO:0000256" key="11">
    <source>
        <dbReference type="ARBA" id="ARBA00031194"/>
    </source>
</evidence>
<dbReference type="SUPFAM" id="SSF54991">
    <property type="entry name" value="Anticodon-binding domain of PheRS"/>
    <property type="match status" value="1"/>
</dbReference>
<dbReference type="GO" id="GO:0005759">
    <property type="term" value="C:mitochondrial matrix"/>
    <property type="evidence" value="ECO:0007669"/>
    <property type="project" value="UniProtKB-SubCell"/>
</dbReference>
<evidence type="ECO:0000256" key="4">
    <source>
        <dbReference type="ARBA" id="ARBA00022598"/>
    </source>
</evidence>
<dbReference type="Pfam" id="PF03147">
    <property type="entry name" value="FDX-ACB"/>
    <property type="match status" value="1"/>
</dbReference>
<keyword evidence="19" id="KW-1185">Reference proteome</keyword>
<keyword evidence="9" id="KW-0496">Mitochondrion</keyword>
<dbReference type="Proteomes" id="UP001324427">
    <property type="component" value="Unassembled WGS sequence"/>
</dbReference>
<reference evidence="18 19" key="1">
    <citation type="submission" date="2021-11" db="EMBL/GenBank/DDBJ databases">
        <title>Black yeast isolated from Biological Soil Crust.</title>
        <authorList>
            <person name="Kurbessoian T."/>
        </authorList>
    </citation>
    <scope>NUCLEOTIDE SEQUENCE [LARGE SCALE GENOMIC DNA]</scope>
    <source>
        <strain evidence="18 19">CCFEE 5522</strain>
    </source>
</reference>
<evidence type="ECO:0000256" key="5">
    <source>
        <dbReference type="ARBA" id="ARBA00022741"/>
    </source>
</evidence>
<comment type="function">
    <text evidence="13">Is responsible for the charging of tRNA(Phe) with phenylalanine in mitochondrial translation.</text>
</comment>
<keyword evidence="10" id="KW-0030">Aminoacyl-tRNA synthetase</keyword>
<evidence type="ECO:0000259" key="16">
    <source>
        <dbReference type="PROSITE" id="PS50862"/>
    </source>
</evidence>
<keyword evidence="6" id="KW-0067">ATP-binding</keyword>
<evidence type="ECO:0000259" key="17">
    <source>
        <dbReference type="PROSITE" id="PS51447"/>
    </source>
</evidence>
<dbReference type="GO" id="GO:0004826">
    <property type="term" value="F:phenylalanine-tRNA ligase activity"/>
    <property type="evidence" value="ECO:0007669"/>
    <property type="project" value="UniProtKB-EC"/>
</dbReference>
<dbReference type="GO" id="GO:0005524">
    <property type="term" value="F:ATP binding"/>
    <property type="evidence" value="ECO:0007669"/>
    <property type="project" value="UniProtKB-KW"/>
</dbReference>
<evidence type="ECO:0000256" key="9">
    <source>
        <dbReference type="ARBA" id="ARBA00023128"/>
    </source>
</evidence>
<dbReference type="Gene3D" id="3.30.930.10">
    <property type="entry name" value="Bira Bifunctional Protein, Domain 2"/>
    <property type="match status" value="1"/>
</dbReference>
<protein>
    <recommendedName>
        <fullName evidence="14">Phenylalanine--tRNA ligase, mitochondrial</fullName>
        <ecNumber evidence="3">6.1.1.20</ecNumber>
    </recommendedName>
    <alternativeName>
        <fullName evidence="11">Phenylalanyl-tRNA synthetase</fullName>
    </alternativeName>
</protein>
<proteinExistence type="inferred from homology"/>
<accession>A0AAV9JSQ8</accession>
<dbReference type="NCBIfam" id="TIGR00469">
    <property type="entry name" value="pheS_mito"/>
    <property type="match status" value="1"/>
</dbReference>
<evidence type="ECO:0000256" key="1">
    <source>
        <dbReference type="ARBA" id="ARBA00004305"/>
    </source>
</evidence>
<dbReference type="GO" id="GO:0000049">
    <property type="term" value="F:tRNA binding"/>
    <property type="evidence" value="ECO:0007669"/>
    <property type="project" value="InterPro"/>
</dbReference>
<dbReference type="GO" id="GO:0006432">
    <property type="term" value="P:phenylalanyl-tRNA aminoacylation"/>
    <property type="evidence" value="ECO:0007669"/>
    <property type="project" value="InterPro"/>
</dbReference>
<dbReference type="Gene3D" id="3.30.70.380">
    <property type="entry name" value="Ferrodoxin-fold anticodon-binding domain"/>
    <property type="match status" value="1"/>
</dbReference>
<dbReference type="SMART" id="SM00896">
    <property type="entry name" value="FDX-ACB"/>
    <property type="match status" value="1"/>
</dbReference>
<dbReference type="InterPro" id="IPR045864">
    <property type="entry name" value="aa-tRNA-synth_II/BPL/LPL"/>
</dbReference>
<dbReference type="FunFam" id="3.30.930.10:FF:000053">
    <property type="entry name" value="Phenylalanyl-tRNA synthetase mitochondrial"/>
    <property type="match status" value="1"/>
</dbReference>